<evidence type="ECO:0000313" key="4">
    <source>
        <dbReference type="Proteomes" id="UP001165063"/>
    </source>
</evidence>
<feature type="region of interest" description="Disordered" evidence="1">
    <location>
        <begin position="110"/>
        <end position="157"/>
    </location>
</feature>
<organism evidence="3 4">
    <name type="scientific">Ambrosiozyma monospora</name>
    <name type="common">Yeast</name>
    <name type="synonym">Endomycopsis monosporus</name>
    <dbReference type="NCBI Taxonomy" id="43982"/>
    <lineage>
        <taxon>Eukaryota</taxon>
        <taxon>Fungi</taxon>
        <taxon>Dikarya</taxon>
        <taxon>Ascomycota</taxon>
        <taxon>Saccharomycotina</taxon>
        <taxon>Pichiomycetes</taxon>
        <taxon>Pichiales</taxon>
        <taxon>Pichiaceae</taxon>
        <taxon>Ambrosiozyma</taxon>
    </lineage>
</organism>
<dbReference type="PROSITE" id="PS00463">
    <property type="entry name" value="ZN2_CY6_FUNGAL_1"/>
    <property type="match status" value="1"/>
</dbReference>
<gene>
    <name evidence="3" type="ORF">Amon01_001024500</name>
</gene>
<dbReference type="Proteomes" id="UP001165063">
    <property type="component" value="Unassembled WGS sequence"/>
</dbReference>
<dbReference type="OrthoDB" id="3994232at2759"/>
<dbReference type="CDD" id="cd00067">
    <property type="entry name" value="GAL4"/>
    <property type="match status" value="1"/>
</dbReference>
<accession>A0A9W6T7L1</accession>
<dbReference type="GO" id="GO:0000981">
    <property type="term" value="F:DNA-binding transcription factor activity, RNA polymerase II-specific"/>
    <property type="evidence" value="ECO:0007669"/>
    <property type="project" value="InterPro"/>
</dbReference>
<dbReference type="SMART" id="SM00066">
    <property type="entry name" value="GAL4"/>
    <property type="match status" value="1"/>
</dbReference>
<dbReference type="EMBL" id="BSXU01018998">
    <property type="protein sequence ID" value="GME86075.1"/>
    <property type="molecule type" value="Genomic_DNA"/>
</dbReference>
<protein>
    <submittedName>
        <fullName evidence="3">Unnamed protein product</fullName>
    </submittedName>
</protein>
<dbReference type="Gene3D" id="4.10.240.10">
    <property type="entry name" value="Zn(2)-C6 fungal-type DNA-binding domain"/>
    <property type="match status" value="1"/>
</dbReference>
<dbReference type="InterPro" id="IPR001138">
    <property type="entry name" value="Zn2Cys6_DnaBD"/>
</dbReference>
<dbReference type="SUPFAM" id="SSF57701">
    <property type="entry name" value="Zn2/Cys6 DNA-binding domain"/>
    <property type="match status" value="1"/>
</dbReference>
<proteinExistence type="predicted"/>
<feature type="compositionally biased region" description="Low complexity" evidence="1">
    <location>
        <begin position="121"/>
        <end position="132"/>
    </location>
</feature>
<dbReference type="AlphaFoldDB" id="A0A9W6T7L1"/>
<evidence type="ECO:0000313" key="3">
    <source>
        <dbReference type="EMBL" id="GME86075.1"/>
    </source>
</evidence>
<evidence type="ECO:0000259" key="2">
    <source>
        <dbReference type="PROSITE" id="PS50048"/>
    </source>
</evidence>
<dbReference type="InterPro" id="IPR036864">
    <property type="entry name" value="Zn2-C6_fun-type_DNA-bd_sf"/>
</dbReference>
<feature type="compositionally biased region" description="Polar residues" evidence="1">
    <location>
        <begin position="1"/>
        <end position="20"/>
    </location>
</feature>
<dbReference type="PROSITE" id="PS50048">
    <property type="entry name" value="ZN2_CY6_FUNGAL_2"/>
    <property type="match status" value="1"/>
</dbReference>
<dbReference type="InterPro" id="IPR052400">
    <property type="entry name" value="Zn2-C6_fungal_TF"/>
</dbReference>
<feature type="compositionally biased region" description="Low complexity" evidence="1">
    <location>
        <begin position="37"/>
        <end position="58"/>
    </location>
</feature>
<feature type="region of interest" description="Disordered" evidence="1">
    <location>
        <begin position="1"/>
        <end position="58"/>
    </location>
</feature>
<comment type="caution">
    <text evidence="3">The sequence shown here is derived from an EMBL/GenBank/DDBJ whole genome shotgun (WGS) entry which is preliminary data.</text>
</comment>
<name>A0A9W6T7L1_AMBMO</name>
<dbReference type="GO" id="GO:0008270">
    <property type="term" value="F:zinc ion binding"/>
    <property type="evidence" value="ECO:0007669"/>
    <property type="project" value="InterPro"/>
</dbReference>
<dbReference type="PANTHER" id="PTHR47657">
    <property type="entry name" value="STEROL REGULATORY ELEMENT-BINDING PROTEIN ECM22"/>
    <property type="match status" value="1"/>
</dbReference>
<dbReference type="Pfam" id="PF00172">
    <property type="entry name" value="Zn_clus"/>
    <property type="match status" value="1"/>
</dbReference>
<dbReference type="PANTHER" id="PTHR47657:SF7">
    <property type="entry name" value="STEROL REGULATORY ELEMENT-BINDING PROTEIN ECM22"/>
    <property type="match status" value="1"/>
</dbReference>
<keyword evidence="4" id="KW-1185">Reference proteome</keyword>
<feature type="compositionally biased region" description="Basic residues" evidence="1">
    <location>
        <begin position="138"/>
        <end position="157"/>
    </location>
</feature>
<evidence type="ECO:0000256" key="1">
    <source>
        <dbReference type="SAM" id="MobiDB-lite"/>
    </source>
</evidence>
<feature type="compositionally biased region" description="Polar residues" evidence="1">
    <location>
        <begin position="110"/>
        <end position="120"/>
    </location>
</feature>
<reference evidence="3" key="1">
    <citation type="submission" date="2023-04" db="EMBL/GenBank/DDBJ databases">
        <title>Ambrosiozyma monospora NBRC 1965.</title>
        <authorList>
            <person name="Ichikawa N."/>
            <person name="Sato H."/>
            <person name="Tonouchi N."/>
        </authorList>
    </citation>
    <scope>NUCLEOTIDE SEQUENCE</scope>
    <source>
        <strain evidence="3">NBRC 1965</strain>
    </source>
</reference>
<sequence>MDSRDQSPGLSIPVNQQIPTDHQHHHSQSPQKDASDNNNNVNNVNSVNNNNTNNSVNSTQVGSAVNLHLRNESPDLSQAATTATAAQALAQSSQQSPSQVQVQVGQQGLNNSINDSVDLTSGSPPSSSSQPSNQVPGIRKRTRAPGQKGKKRTKKYSKGGCLRCKRSHLKCDEVTPICGRCLKRGTECIFPDPEITNPLARNGRPSRHAVPGTGTMRFENVDWANSDALNSSVPAC</sequence>
<feature type="domain" description="Zn(2)-C6 fungal-type" evidence="2">
    <location>
        <begin position="160"/>
        <end position="190"/>
    </location>
</feature>